<sequence>MIDGNDVRCSAKVKRVLMVAEDLIQGKRVFEAWSLEFEGRPSKDWLSSCLSQFSSFMGMSKFSSFMGMSTKGFKEEILTFLQNLLKRKGMKAQKVGSKRKGLAFKVQKRASKETKIQAMTNNLVRSLGVGRFLGWVEMNLWGLSEEFRDNRVLELIGMEIGAYSISCQFKNCEDDFCWVFTGVILQFHFVLKAESSKSHMRKWNNEVFGNVIVNKELALNQVAFWDAEEETRGNEIKEEVGRAFQSFLSETGEWRPNCEGLAVEALGGEDATLLEVPFFLRRRWISWIKWCISTVVIVMEALNCLLKRVKLGGFLPGWKAMSRLRINLEKSEFLPVGRVENIKELAHEFGCKVGTLPSTYLGFPLLGASFKSVAVWDGVEERFQTRLALWKECWSKFKKTSFRVEGPLRGDLTCSSVQVELVLCLGEEGLLEASYQHKIWGGRRLVYSGGEGSVWGRVMESHQEGGRHVKMQSCLYGGG</sequence>
<evidence type="ECO:0000313" key="2">
    <source>
        <dbReference type="Proteomes" id="UP000288805"/>
    </source>
</evidence>
<comment type="caution">
    <text evidence="1">The sequence shown here is derived from an EMBL/GenBank/DDBJ whole genome shotgun (WGS) entry which is preliminary data.</text>
</comment>
<evidence type="ECO:0000313" key="1">
    <source>
        <dbReference type="EMBL" id="RVW76996.1"/>
    </source>
</evidence>
<dbReference type="PANTHER" id="PTHR33116:SF78">
    <property type="entry name" value="OS12G0587133 PROTEIN"/>
    <property type="match status" value="1"/>
</dbReference>
<dbReference type="EMBL" id="QGNW01000319">
    <property type="protein sequence ID" value="RVW76996.1"/>
    <property type="molecule type" value="Genomic_DNA"/>
</dbReference>
<dbReference type="AlphaFoldDB" id="A0A438GXN6"/>
<name>A0A438GXN6_VITVI</name>
<dbReference type="PANTHER" id="PTHR33116">
    <property type="entry name" value="REVERSE TRANSCRIPTASE ZINC-BINDING DOMAIN-CONTAINING PROTEIN-RELATED-RELATED"/>
    <property type="match status" value="1"/>
</dbReference>
<evidence type="ECO:0008006" key="3">
    <source>
        <dbReference type="Google" id="ProtNLM"/>
    </source>
</evidence>
<protein>
    <recommendedName>
        <fullName evidence="3">DUF4283 domain-containing protein</fullName>
    </recommendedName>
</protein>
<organism evidence="1 2">
    <name type="scientific">Vitis vinifera</name>
    <name type="common">Grape</name>
    <dbReference type="NCBI Taxonomy" id="29760"/>
    <lineage>
        <taxon>Eukaryota</taxon>
        <taxon>Viridiplantae</taxon>
        <taxon>Streptophyta</taxon>
        <taxon>Embryophyta</taxon>
        <taxon>Tracheophyta</taxon>
        <taxon>Spermatophyta</taxon>
        <taxon>Magnoliopsida</taxon>
        <taxon>eudicotyledons</taxon>
        <taxon>Gunneridae</taxon>
        <taxon>Pentapetalae</taxon>
        <taxon>rosids</taxon>
        <taxon>Vitales</taxon>
        <taxon>Vitaceae</taxon>
        <taxon>Viteae</taxon>
        <taxon>Vitis</taxon>
    </lineage>
</organism>
<accession>A0A438GXN6</accession>
<proteinExistence type="predicted"/>
<gene>
    <name evidence="1" type="ORF">CK203_036860</name>
</gene>
<dbReference type="Proteomes" id="UP000288805">
    <property type="component" value="Unassembled WGS sequence"/>
</dbReference>
<reference evidence="1 2" key="1">
    <citation type="journal article" date="2018" name="PLoS Genet.">
        <title>Population sequencing reveals clonal diversity and ancestral inbreeding in the grapevine cultivar Chardonnay.</title>
        <authorList>
            <person name="Roach M.J."/>
            <person name="Johnson D.L."/>
            <person name="Bohlmann J."/>
            <person name="van Vuuren H.J."/>
            <person name="Jones S.J."/>
            <person name="Pretorius I.S."/>
            <person name="Schmidt S.A."/>
            <person name="Borneman A.R."/>
        </authorList>
    </citation>
    <scope>NUCLEOTIDE SEQUENCE [LARGE SCALE GENOMIC DNA]</scope>
    <source>
        <strain evidence="2">cv. Chardonnay</strain>
        <tissue evidence="1">Leaf</tissue>
    </source>
</reference>